<evidence type="ECO:0000256" key="1">
    <source>
        <dbReference type="ARBA" id="ARBA00008710"/>
    </source>
</evidence>
<accession>A0A502CYR4</accession>
<dbReference type="AlphaFoldDB" id="A0A502CYR4"/>
<dbReference type="EMBL" id="RCZM01000003">
    <property type="protein sequence ID" value="TPG16891.1"/>
    <property type="molecule type" value="Genomic_DNA"/>
</dbReference>
<dbReference type="OrthoDB" id="8225825at2"/>
<proteinExistence type="inferred from homology"/>
<protein>
    <submittedName>
        <fullName evidence="3">Nitroreductase family deazaflavin-dependent oxidoreductase</fullName>
    </submittedName>
</protein>
<keyword evidence="4" id="KW-1185">Reference proteome</keyword>
<dbReference type="PANTHER" id="PTHR39428:SF1">
    <property type="entry name" value="F420H(2)-DEPENDENT QUINONE REDUCTASE RV1261C"/>
    <property type="match status" value="1"/>
</dbReference>
<comment type="caution">
    <text evidence="3">The sequence shown here is derived from an EMBL/GenBank/DDBJ whole genome shotgun (WGS) entry which is preliminary data.</text>
</comment>
<dbReference type="SUPFAM" id="SSF50475">
    <property type="entry name" value="FMN-binding split barrel"/>
    <property type="match status" value="1"/>
</dbReference>
<evidence type="ECO:0000313" key="4">
    <source>
        <dbReference type="Proteomes" id="UP000317722"/>
    </source>
</evidence>
<dbReference type="InterPro" id="IPR012349">
    <property type="entry name" value="Split_barrel_FMN-bd"/>
</dbReference>
<name>A0A502CYR4_9MICO</name>
<dbReference type="GO" id="GO:0070967">
    <property type="term" value="F:coenzyme F420 binding"/>
    <property type="evidence" value="ECO:0007669"/>
    <property type="project" value="TreeGrafter"/>
</dbReference>
<dbReference type="GO" id="GO:0005886">
    <property type="term" value="C:plasma membrane"/>
    <property type="evidence" value="ECO:0007669"/>
    <property type="project" value="TreeGrafter"/>
</dbReference>
<evidence type="ECO:0000256" key="2">
    <source>
        <dbReference type="ARBA" id="ARBA00049106"/>
    </source>
</evidence>
<dbReference type="Proteomes" id="UP000317722">
    <property type="component" value="Unassembled WGS sequence"/>
</dbReference>
<dbReference type="Gene3D" id="2.30.110.10">
    <property type="entry name" value="Electron Transport, Fmn-binding Protein, Chain A"/>
    <property type="match status" value="1"/>
</dbReference>
<organism evidence="3 4">
    <name type="scientific">Pedococcus bigeumensis</name>
    <dbReference type="NCBI Taxonomy" id="433644"/>
    <lineage>
        <taxon>Bacteria</taxon>
        <taxon>Bacillati</taxon>
        <taxon>Actinomycetota</taxon>
        <taxon>Actinomycetes</taxon>
        <taxon>Micrococcales</taxon>
        <taxon>Intrasporangiaceae</taxon>
        <taxon>Pedococcus</taxon>
    </lineage>
</organism>
<sequence length="164" mass="17195">MPRGHRADGAQSGVEVGLVNRVSKAMMRTAGKAAVFVYRRSGGRMGGKALGGAPVLLLTVAGRKSGTPHTTAVSYFEHDGGYVVVGSAGGTPNEPQWFKNVRKAATAAVEVGPAPRRSVGIRVLTGEERDRVWTDVVLAQVPAFAKYETKSGRPMPLALLTPVG</sequence>
<dbReference type="GO" id="GO:0016491">
    <property type="term" value="F:oxidoreductase activity"/>
    <property type="evidence" value="ECO:0007669"/>
    <property type="project" value="InterPro"/>
</dbReference>
<evidence type="ECO:0000313" key="3">
    <source>
        <dbReference type="EMBL" id="TPG16891.1"/>
    </source>
</evidence>
<dbReference type="PANTHER" id="PTHR39428">
    <property type="entry name" value="F420H(2)-DEPENDENT QUINONE REDUCTASE RV1261C"/>
    <property type="match status" value="1"/>
</dbReference>
<dbReference type="NCBIfam" id="TIGR00026">
    <property type="entry name" value="hi_GC_TIGR00026"/>
    <property type="match status" value="1"/>
</dbReference>
<reference evidence="3 4" key="1">
    <citation type="journal article" date="2019" name="Environ. Microbiol.">
        <title>Species interactions and distinct microbial communities in high Arctic permafrost affected cryosols are associated with the CH4 and CO2 gas fluxes.</title>
        <authorList>
            <person name="Altshuler I."/>
            <person name="Hamel J."/>
            <person name="Turney S."/>
            <person name="Magnuson E."/>
            <person name="Levesque R."/>
            <person name="Greer C."/>
            <person name="Whyte L.G."/>
        </authorList>
    </citation>
    <scope>NUCLEOTIDE SEQUENCE [LARGE SCALE GENOMIC DNA]</scope>
    <source>
        <strain evidence="3 4">S9.3A</strain>
    </source>
</reference>
<dbReference type="Pfam" id="PF04075">
    <property type="entry name" value="F420H2_quin_red"/>
    <property type="match status" value="1"/>
</dbReference>
<comment type="catalytic activity">
    <reaction evidence="2">
        <text>oxidized coenzyme F420-(gamma-L-Glu)(n) + a quinol + H(+) = reduced coenzyme F420-(gamma-L-Glu)(n) + a quinone</text>
        <dbReference type="Rhea" id="RHEA:39663"/>
        <dbReference type="Rhea" id="RHEA-COMP:12939"/>
        <dbReference type="Rhea" id="RHEA-COMP:14378"/>
        <dbReference type="ChEBI" id="CHEBI:15378"/>
        <dbReference type="ChEBI" id="CHEBI:24646"/>
        <dbReference type="ChEBI" id="CHEBI:132124"/>
        <dbReference type="ChEBI" id="CHEBI:133980"/>
        <dbReference type="ChEBI" id="CHEBI:139511"/>
    </reaction>
</comment>
<gene>
    <name evidence="3" type="ORF">EAH86_08845</name>
</gene>
<dbReference type="InterPro" id="IPR004378">
    <property type="entry name" value="F420H2_quin_Rdtase"/>
</dbReference>
<comment type="similarity">
    <text evidence="1">Belongs to the F420H(2)-dependent quinone reductase family.</text>
</comment>